<dbReference type="Pfam" id="PF03083">
    <property type="entry name" value="MtN3_slv"/>
    <property type="match status" value="1"/>
</dbReference>
<evidence type="ECO:0000313" key="2">
    <source>
        <dbReference type="EMBL" id="RXG30595.1"/>
    </source>
</evidence>
<dbReference type="Gene3D" id="1.20.1280.290">
    <property type="match status" value="1"/>
</dbReference>
<evidence type="ECO:0000313" key="4">
    <source>
        <dbReference type="Proteomes" id="UP000184240"/>
    </source>
</evidence>
<feature type="transmembrane region" description="Helical" evidence="1">
    <location>
        <begin position="36"/>
        <end position="56"/>
    </location>
</feature>
<dbReference type="OrthoDB" id="122062at2"/>
<reference evidence="4" key="1">
    <citation type="submission" date="2016-11" db="EMBL/GenBank/DDBJ databases">
        <authorList>
            <person name="Varghese N."/>
            <person name="Submissions S."/>
        </authorList>
    </citation>
    <scope>NUCLEOTIDE SEQUENCE [LARGE SCALE GENOMIC DNA]</scope>
    <source>
        <strain evidence="4">DSM 19859</strain>
    </source>
</reference>
<evidence type="ECO:0000313" key="5">
    <source>
        <dbReference type="Proteomes" id="UP000290037"/>
    </source>
</evidence>
<dbReference type="Proteomes" id="UP000290037">
    <property type="component" value="Unassembled WGS sequence"/>
</dbReference>
<protein>
    <submittedName>
        <fullName evidence="3">MtN3 and saliva related transmembrane protein</fullName>
    </submittedName>
</protein>
<dbReference type="GO" id="GO:0016020">
    <property type="term" value="C:membrane"/>
    <property type="evidence" value="ECO:0007669"/>
    <property type="project" value="InterPro"/>
</dbReference>
<dbReference type="NCBIfam" id="NF037968">
    <property type="entry name" value="SemiSWEET_2"/>
    <property type="match status" value="1"/>
</dbReference>
<reference evidence="3" key="2">
    <citation type="submission" date="2016-11" db="EMBL/GenBank/DDBJ databases">
        <authorList>
            <person name="Jaros S."/>
            <person name="Januszkiewicz K."/>
            <person name="Wedrychowicz H."/>
        </authorList>
    </citation>
    <scope>NUCLEOTIDE SEQUENCE [LARGE SCALE GENOMIC DNA]</scope>
    <source>
        <strain evidence="3">DSM 19859</strain>
    </source>
</reference>
<organism evidence="3 4">
    <name type="scientific">Leeuwenhoekiella palythoae</name>
    <dbReference type="NCBI Taxonomy" id="573501"/>
    <lineage>
        <taxon>Bacteria</taxon>
        <taxon>Pseudomonadati</taxon>
        <taxon>Bacteroidota</taxon>
        <taxon>Flavobacteriia</taxon>
        <taxon>Flavobacteriales</taxon>
        <taxon>Flavobacteriaceae</taxon>
        <taxon>Leeuwenhoekiella</taxon>
    </lineage>
</organism>
<evidence type="ECO:0000313" key="3">
    <source>
        <dbReference type="EMBL" id="SHI08907.1"/>
    </source>
</evidence>
<gene>
    <name evidence="2" type="ORF">DSM01_1346</name>
    <name evidence="3" type="ORF">SAMN04487999_2054</name>
</gene>
<dbReference type="AlphaFoldDB" id="A0A1M5YA34"/>
<feature type="transmembrane region" description="Helical" evidence="1">
    <location>
        <begin position="62"/>
        <end position="81"/>
    </location>
</feature>
<dbReference type="STRING" id="573501.SAMN04487999_2054"/>
<keyword evidence="1 3" id="KW-0812">Transmembrane</keyword>
<keyword evidence="5" id="KW-1185">Reference proteome</keyword>
<dbReference type="Proteomes" id="UP000184240">
    <property type="component" value="Unassembled WGS sequence"/>
</dbReference>
<proteinExistence type="predicted"/>
<sequence length="89" mass="10095">MDMETIVGTTASIFTTIAVLPQVYKVLRTKSAKDISLPMFMCLLIGVGSWTIYGILKEDWPIIITNGLSFLFNGMMVYTKLKYDKSYTR</sequence>
<evidence type="ECO:0000256" key="1">
    <source>
        <dbReference type="SAM" id="Phobius"/>
    </source>
</evidence>
<dbReference type="EMBL" id="QOVN01000002">
    <property type="protein sequence ID" value="RXG30595.1"/>
    <property type="molecule type" value="Genomic_DNA"/>
</dbReference>
<keyword evidence="1" id="KW-0472">Membrane</keyword>
<keyword evidence="1" id="KW-1133">Transmembrane helix</keyword>
<name>A0A1M5YA34_9FLAO</name>
<accession>A0A1M5YA34</accession>
<feature type="transmembrane region" description="Helical" evidence="1">
    <location>
        <begin position="6"/>
        <end position="24"/>
    </location>
</feature>
<dbReference type="InterPro" id="IPR004316">
    <property type="entry name" value="SWEET_rpt"/>
</dbReference>
<reference evidence="2 5" key="3">
    <citation type="submission" date="2018-07" db="EMBL/GenBank/DDBJ databases">
        <title>Leeuwenhoekiella genomics.</title>
        <authorList>
            <person name="Tahon G."/>
            <person name="Willems A."/>
        </authorList>
    </citation>
    <scope>NUCLEOTIDE SEQUENCE [LARGE SCALE GENOMIC DNA]</scope>
    <source>
        <strain evidence="2 5">LMG 24856</strain>
    </source>
</reference>
<dbReference type="InterPro" id="IPR047662">
    <property type="entry name" value="SemiSWEET"/>
</dbReference>
<dbReference type="EMBL" id="FQXT01000003">
    <property type="protein sequence ID" value="SHI08907.1"/>
    <property type="molecule type" value="Genomic_DNA"/>
</dbReference>
<dbReference type="GO" id="GO:0051119">
    <property type="term" value="F:sugar transmembrane transporter activity"/>
    <property type="evidence" value="ECO:0007669"/>
    <property type="project" value="InterPro"/>
</dbReference>